<feature type="transmembrane region" description="Helical" evidence="1">
    <location>
        <begin position="48"/>
        <end position="66"/>
    </location>
</feature>
<evidence type="ECO:0000313" key="2">
    <source>
        <dbReference type="EMBL" id="HAE1239051.1"/>
    </source>
</evidence>
<dbReference type="EMBL" id="DAAQXF010000134">
    <property type="protein sequence ID" value="HAE1239051.1"/>
    <property type="molecule type" value="Genomic_DNA"/>
</dbReference>
<name>A0A726I053_SALET</name>
<protein>
    <submittedName>
        <fullName evidence="2">Uncharacterized protein</fullName>
    </submittedName>
</protein>
<keyword evidence="1" id="KW-1133">Transmembrane helix</keyword>
<gene>
    <name evidence="2" type="ORF">G2953_19050</name>
</gene>
<dbReference type="AlphaFoldDB" id="A0A726I053"/>
<organism evidence="2">
    <name type="scientific">Salmonella enterica subsp. enterica serovar Agona</name>
    <dbReference type="NCBI Taxonomy" id="58095"/>
    <lineage>
        <taxon>Bacteria</taxon>
        <taxon>Pseudomonadati</taxon>
        <taxon>Pseudomonadota</taxon>
        <taxon>Gammaproteobacteria</taxon>
        <taxon>Enterobacterales</taxon>
        <taxon>Enterobacteriaceae</taxon>
        <taxon>Salmonella</taxon>
    </lineage>
</organism>
<keyword evidence="1" id="KW-0812">Transmembrane</keyword>
<comment type="caution">
    <text evidence="2">The sequence shown here is derived from an EMBL/GenBank/DDBJ whole genome shotgun (WGS) entry which is preliminary data.</text>
</comment>
<sequence length="143" mass="15777">MITYLHFFLMAGAGACLHMLWRSWAGLDRLGLTQELARKAPGLRTKQNIAAAFLTAPFVMAAADWFDLMMVGQDVPIYSWFAVLCSVAFLGAAFFMLRDSAEILGGSWVTTRESALRALAAHQHEPDHFTGRTIEAEAQEVGK</sequence>
<reference evidence="2" key="1">
    <citation type="journal article" date="2018" name="Genome Biol.">
        <title>SKESA: strategic k-mer extension for scrupulous assemblies.</title>
        <authorList>
            <person name="Souvorov A."/>
            <person name="Agarwala R."/>
            <person name="Lipman D.J."/>
        </authorList>
    </citation>
    <scope>NUCLEOTIDE SEQUENCE</scope>
    <source>
        <strain evidence="2">Salmonella enterica</strain>
    </source>
</reference>
<feature type="transmembrane region" description="Helical" evidence="1">
    <location>
        <begin position="6"/>
        <end position="27"/>
    </location>
</feature>
<feature type="transmembrane region" description="Helical" evidence="1">
    <location>
        <begin position="78"/>
        <end position="97"/>
    </location>
</feature>
<evidence type="ECO:0000256" key="1">
    <source>
        <dbReference type="SAM" id="Phobius"/>
    </source>
</evidence>
<accession>A0A726I053</accession>
<proteinExistence type="predicted"/>
<keyword evidence="1" id="KW-0472">Membrane</keyword>
<reference evidence="2" key="2">
    <citation type="submission" date="2019-10" db="EMBL/GenBank/DDBJ databases">
        <authorList>
            <consortium name="NCBI Pathogen Detection Project"/>
        </authorList>
    </citation>
    <scope>NUCLEOTIDE SEQUENCE</scope>
    <source>
        <strain evidence="2">Salmonella enterica</strain>
    </source>
</reference>